<dbReference type="Proteomes" id="UP001054252">
    <property type="component" value="Unassembled WGS sequence"/>
</dbReference>
<proteinExistence type="predicted"/>
<reference evidence="1 2" key="1">
    <citation type="journal article" date="2021" name="Commun. Biol.">
        <title>The genome of Shorea leprosula (Dipterocarpaceae) highlights the ecological relevance of drought in aseasonal tropical rainforests.</title>
        <authorList>
            <person name="Ng K.K.S."/>
            <person name="Kobayashi M.J."/>
            <person name="Fawcett J.A."/>
            <person name="Hatakeyama M."/>
            <person name="Paape T."/>
            <person name="Ng C.H."/>
            <person name="Ang C.C."/>
            <person name="Tnah L.H."/>
            <person name="Lee C.T."/>
            <person name="Nishiyama T."/>
            <person name="Sese J."/>
            <person name="O'Brien M.J."/>
            <person name="Copetti D."/>
            <person name="Mohd Noor M.I."/>
            <person name="Ong R.C."/>
            <person name="Putra M."/>
            <person name="Sireger I.Z."/>
            <person name="Indrioko S."/>
            <person name="Kosugi Y."/>
            <person name="Izuno A."/>
            <person name="Isagi Y."/>
            <person name="Lee S.L."/>
            <person name="Shimizu K.K."/>
        </authorList>
    </citation>
    <scope>NUCLEOTIDE SEQUENCE [LARGE SCALE GENOMIC DNA]</scope>
    <source>
        <strain evidence="1">214</strain>
    </source>
</reference>
<accession>A0AAV5KVB4</accession>
<organism evidence="1 2">
    <name type="scientific">Rubroshorea leprosula</name>
    <dbReference type="NCBI Taxonomy" id="152421"/>
    <lineage>
        <taxon>Eukaryota</taxon>
        <taxon>Viridiplantae</taxon>
        <taxon>Streptophyta</taxon>
        <taxon>Embryophyta</taxon>
        <taxon>Tracheophyta</taxon>
        <taxon>Spermatophyta</taxon>
        <taxon>Magnoliopsida</taxon>
        <taxon>eudicotyledons</taxon>
        <taxon>Gunneridae</taxon>
        <taxon>Pentapetalae</taxon>
        <taxon>rosids</taxon>
        <taxon>malvids</taxon>
        <taxon>Malvales</taxon>
        <taxon>Dipterocarpaceae</taxon>
        <taxon>Rubroshorea</taxon>
    </lineage>
</organism>
<protein>
    <submittedName>
        <fullName evidence="1">Uncharacterized protein</fullName>
    </submittedName>
</protein>
<evidence type="ECO:0000313" key="1">
    <source>
        <dbReference type="EMBL" id="GKV28421.1"/>
    </source>
</evidence>
<dbReference type="EMBL" id="BPVZ01000079">
    <property type="protein sequence ID" value="GKV28421.1"/>
    <property type="molecule type" value="Genomic_DNA"/>
</dbReference>
<evidence type="ECO:0000313" key="2">
    <source>
        <dbReference type="Proteomes" id="UP001054252"/>
    </source>
</evidence>
<keyword evidence="2" id="KW-1185">Reference proteome</keyword>
<comment type="caution">
    <text evidence="1">The sequence shown here is derived from an EMBL/GenBank/DDBJ whole genome shotgun (WGS) entry which is preliminary data.</text>
</comment>
<name>A0AAV5KVB4_9ROSI</name>
<sequence>MPLKFGLLCLLQNISEVRLLLQTLFFLLKKNKFQ</sequence>
<gene>
    <name evidence="1" type="ORF">SLEP1_g37482</name>
</gene>
<dbReference type="AlphaFoldDB" id="A0AAV5KVB4"/>